<reference evidence="2 3" key="1">
    <citation type="submission" date="2016-02" db="EMBL/GenBank/DDBJ databases">
        <title>Genome analysis of coral dinoflagellate symbionts highlights evolutionary adaptations to a symbiotic lifestyle.</title>
        <authorList>
            <person name="Aranda M."/>
            <person name="Li Y."/>
            <person name="Liew Y.J."/>
            <person name="Baumgarten S."/>
            <person name="Simakov O."/>
            <person name="Wilson M."/>
            <person name="Piel J."/>
            <person name="Ashoor H."/>
            <person name="Bougouffa S."/>
            <person name="Bajic V.B."/>
            <person name="Ryu T."/>
            <person name="Ravasi T."/>
            <person name="Bayer T."/>
            <person name="Micklem G."/>
            <person name="Kim H."/>
            <person name="Bhak J."/>
            <person name="Lajeunesse T.C."/>
            <person name="Voolstra C.R."/>
        </authorList>
    </citation>
    <scope>NUCLEOTIDE SEQUENCE [LARGE SCALE GENOMIC DNA]</scope>
    <source>
        <strain evidence="2 3">CCMP2467</strain>
    </source>
</reference>
<organism evidence="2 3">
    <name type="scientific">Symbiodinium microadriaticum</name>
    <name type="common">Dinoflagellate</name>
    <name type="synonym">Zooxanthella microadriatica</name>
    <dbReference type="NCBI Taxonomy" id="2951"/>
    <lineage>
        <taxon>Eukaryota</taxon>
        <taxon>Sar</taxon>
        <taxon>Alveolata</taxon>
        <taxon>Dinophyceae</taxon>
        <taxon>Suessiales</taxon>
        <taxon>Symbiodiniaceae</taxon>
        <taxon>Symbiodinium</taxon>
    </lineage>
</organism>
<sequence length="126" mass="13586">MLGVAGYPQMFANDFSPIARGFRLCRLETPSLGTEAHPRTVPSSTRSPGSSVSWHPLLHSASQEALSMARSASFAVPERSPVRPAEGHQTPTAGCRSPTAGHMYFPKAASFISLRTVHGENIKRLE</sequence>
<comment type="caution">
    <text evidence="2">The sequence shown here is derived from an EMBL/GenBank/DDBJ whole genome shotgun (WGS) entry which is preliminary data.</text>
</comment>
<feature type="region of interest" description="Disordered" evidence="1">
    <location>
        <begin position="31"/>
        <end position="55"/>
    </location>
</feature>
<dbReference type="OrthoDB" id="4062651at2759"/>
<dbReference type="Proteomes" id="UP000186817">
    <property type="component" value="Unassembled WGS sequence"/>
</dbReference>
<keyword evidence="3" id="KW-1185">Reference proteome</keyword>
<feature type="non-terminal residue" evidence="2">
    <location>
        <position position="126"/>
    </location>
</feature>
<evidence type="ECO:0000256" key="1">
    <source>
        <dbReference type="SAM" id="MobiDB-lite"/>
    </source>
</evidence>
<dbReference type="AlphaFoldDB" id="A0A1Q9C2N1"/>
<name>A0A1Q9C2N1_SYMMI</name>
<evidence type="ECO:0000313" key="3">
    <source>
        <dbReference type="Proteomes" id="UP000186817"/>
    </source>
</evidence>
<evidence type="ECO:0000313" key="2">
    <source>
        <dbReference type="EMBL" id="OLP77178.1"/>
    </source>
</evidence>
<gene>
    <name evidence="2" type="ORF">AK812_SmicGene42792</name>
</gene>
<dbReference type="EMBL" id="LSRX01001828">
    <property type="protein sequence ID" value="OLP77178.1"/>
    <property type="molecule type" value="Genomic_DNA"/>
</dbReference>
<protein>
    <submittedName>
        <fullName evidence="2">Uncharacterized protein</fullName>
    </submittedName>
</protein>
<feature type="region of interest" description="Disordered" evidence="1">
    <location>
        <begin position="69"/>
        <end position="99"/>
    </location>
</feature>
<proteinExistence type="predicted"/>
<accession>A0A1Q9C2N1</accession>
<feature type="compositionally biased region" description="Low complexity" evidence="1">
    <location>
        <begin position="39"/>
        <end position="53"/>
    </location>
</feature>